<dbReference type="InterPro" id="IPR013328">
    <property type="entry name" value="6PGD_dom2"/>
</dbReference>
<dbReference type="Pfam" id="PF02317">
    <property type="entry name" value="Octopine_DH"/>
    <property type="match status" value="1"/>
</dbReference>
<accession>X0ZE05</accession>
<feature type="domain" description="Pyrroline-5-carboxylate reductase catalytic N-terminal" evidence="2">
    <location>
        <begin position="3"/>
        <end position="94"/>
    </location>
</feature>
<dbReference type="Gene3D" id="1.10.1040.10">
    <property type="entry name" value="N-(1-d-carboxylethyl)-l-norvaline Dehydrogenase, domain 2"/>
    <property type="match status" value="1"/>
</dbReference>
<dbReference type="SUPFAM" id="SSF48179">
    <property type="entry name" value="6-phosphogluconate dehydrogenase C-terminal domain-like"/>
    <property type="match status" value="1"/>
</dbReference>
<dbReference type="InterPro" id="IPR008927">
    <property type="entry name" value="6-PGluconate_DH-like_C_sf"/>
</dbReference>
<dbReference type="Pfam" id="PF03807">
    <property type="entry name" value="F420_oxidored"/>
    <property type="match status" value="1"/>
</dbReference>
<dbReference type="PANTHER" id="PTHR38015">
    <property type="entry name" value="BLR6086 PROTEIN"/>
    <property type="match status" value="1"/>
</dbReference>
<protein>
    <recommendedName>
        <fullName evidence="4">Opine dehydrogenase domain-containing protein</fullName>
    </recommendedName>
</protein>
<organism evidence="3">
    <name type="scientific">marine sediment metagenome</name>
    <dbReference type="NCBI Taxonomy" id="412755"/>
    <lineage>
        <taxon>unclassified sequences</taxon>
        <taxon>metagenomes</taxon>
        <taxon>ecological metagenomes</taxon>
    </lineage>
</organism>
<evidence type="ECO:0008006" key="4">
    <source>
        <dbReference type="Google" id="ProtNLM"/>
    </source>
</evidence>
<comment type="caution">
    <text evidence="3">The sequence shown here is derived from an EMBL/GenBank/DDBJ whole genome shotgun (WGS) entry which is preliminary data.</text>
</comment>
<dbReference type="InterPro" id="IPR036291">
    <property type="entry name" value="NAD(P)-bd_dom_sf"/>
</dbReference>
<sequence>MLKIGVLGGGNGAFITAADLALRGFNVNICETPRFERNIALAKEKGKIKLEVRGNLPIKSGFAKINKITTDIKEAVKDRDIIFVVVPAFAQKIFAEWGAEIFSPEQIIVLEPGNFGGSLEFAEILKKKCVNKKLPIFVEFECMIYSGFKNDSGSVWVSGYKKNLKVATYPGEFINEIFPKLISIYPDLEKASNVLETGLSNTNATLHAPILALNSGWVEHKDKNFLFYWEGCSPAVARVAEKIDLERLLIGKELGINLISTKDIIIKWYEYQGAKGNTLYEVLSKNPAYEWDYAPKTFQHRFFLEDVPYGMIPMENLGKILKVKTPLITAIIEIASRLTNQDLRSEGRDLRSLGLQDVCKEKLLERVRIGV</sequence>
<evidence type="ECO:0000259" key="2">
    <source>
        <dbReference type="Pfam" id="PF03807"/>
    </source>
</evidence>
<dbReference type="PANTHER" id="PTHR38015:SF1">
    <property type="entry name" value="OPINE DEHYDROGENASE DOMAIN-CONTAINING PROTEIN"/>
    <property type="match status" value="1"/>
</dbReference>
<gene>
    <name evidence="3" type="ORF">S01H4_01189</name>
</gene>
<dbReference type="InterPro" id="IPR003421">
    <property type="entry name" value="Opine_DH"/>
</dbReference>
<dbReference type="Gene3D" id="3.40.50.720">
    <property type="entry name" value="NAD(P)-binding Rossmann-like Domain"/>
    <property type="match status" value="1"/>
</dbReference>
<feature type="domain" description="Opine dehydrogenase" evidence="1">
    <location>
        <begin position="191"/>
        <end position="338"/>
    </location>
</feature>
<evidence type="ECO:0000313" key="3">
    <source>
        <dbReference type="EMBL" id="GAG67509.1"/>
    </source>
</evidence>
<reference evidence="3" key="1">
    <citation type="journal article" date="2014" name="Front. Microbiol.">
        <title>High frequency of phylogenetically diverse reductive dehalogenase-homologous genes in deep subseafloor sedimentary metagenomes.</title>
        <authorList>
            <person name="Kawai M."/>
            <person name="Futagami T."/>
            <person name="Toyoda A."/>
            <person name="Takaki Y."/>
            <person name="Nishi S."/>
            <person name="Hori S."/>
            <person name="Arai W."/>
            <person name="Tsubouchi T."/>
            <person name="Morono Y."/>
            <person name="Uchiyama I."/>
            <person name="Ito T."/>
            <person name="Fujiyama A."/>
            <person name="Inagaki F."/>
            <person name="Takami H."/>
        </authorList>
    </citation>
    <scope>NUCLEOTIDE SEQUENCE</scope>
    <source>
        <strain evidence="3">Expedition CK06-06</strain>
    </source>
</reference>
<evidence type="ECO:0000259" key="1">
    <source>
        <dbReference type="Pfam" id="PF02317"/>
    </source>
</evidence>
<proteinExistence type="predicted"/>
<name>X0ZE05_9ZZZZ</name>
<dbReference type="InterPro" id="IPR028939">
    <property type="entry name" value="P5C_Rdtase_cat_N"/>
</dbReference>
<dbReference type="InterPro" id="IPR051729">
    <property type="entry name" value="Opine/Lysopine_DH"/>
</dbReference>
<dbReference type="SUPFAM" id="SSF51735">
    <property type="entry name" value="NAD(P)-binding Rossmann-fold domains"/>
    <property type="match status" value="1"/>
</dbReference>
<dbReference type="AlphaFoldDB" id="X0ZE05"/>
<dbReference type="EMBL" id="BART01000204">
    <property type="protein sequence ID" value="GAG67509.1"/>
    <property type="molecule type" value="Genomic_DNA"/>
</dbReference>
<dbReference type="GO" id="GO:0016491">
    <property type="term" value="F:oxidoreductase activity"/>
    <property type="evidence" value="ECO:0007669"/>
    <property type="project" value="InterPro"/>
</dbReference>